<dbReference type="GO" id="GO:0046872">
    <property type="term" value="F:metal ion binding"/>
    <property type="evidence" value="ECO:0007669"/>
    <property type="project" value="UniProtKB-UniRule"/>
</dbReference>
<keyword evidence="4 6" id="KW-0520">NAD</keyword>
<comment type="subcellular location">
    <subcellularLocation>
        <location evidence="6">Cytoplasm</location>
    </subcellularLocation>
</comment>
<feature type="binding site" evidence="6">
    <location>
        <position position="178"/>
    </location>
    <ligand>
        <name>NAD(+)</name>
        <dbReference type="ChEBI" id="CHEBI:57540"/>
    </ligand>
</feature>
<dbReference type="InterPro" id="IPR016064">
    <property type="entry name" value="NAD/diacylglycerol_kinase_sf"/>
</dbReference>
<keyword evidence="3 6" id="KW-0521">NADP</keyword>
<comment type="cofactor">
    <cofactor evidence="6">
        <name>a divalent metal cation</name>
        <dbReference type="ChEBI" id="CHEBI:60240"/>
    </cofactor>
</comment>
<dbReference type="InterPro" id="IPR002504">
    <property type="entry name" value="NADK"/>
</dbReference>
<organism evidence="7">
    <name type="scientific">Propionibacterium freudenreichii subsp. freudenreichii</name>
    <dbReference type="NCBI Taxonomy" id="66712"/>
    <lineage>
        <taxon>Bacteria</taxon>
        <taxon>Bacillati</taxon>
        <taxon>Actinomycetota</taxon>
        <taxon>Actinomycetes</taxon>
        <taxon>Propionibacteriales</taxon>
        <taxon>Propionibacteriaceae</taxon>
        <taxon>Propionibacterium</taxon>
    </lineage>
</organism>
<feature type="binding site" evidence="6">
    <location>
        <begin position="148"/>
        <end position="149"/>
    </location>
    <ligand>
        <name>NAD(+)</name>
        <dbReference type="ChEBI" id="CHEBI:57540"/>
    </ligand>
</feature>
<dbReference type="AlphaFoldDB" id="A0A068VQR9"/>
<dbReference type="SUPFAM" id="SSF111331">
    <property type="entry name" value="NAD kinase/diacylglycerol kinase-like"/>
    <property type="match status" value="1"/>
</dbReference>
<dbReference type="Gene3D" id="3.40.50.10330">
    <property type="entry name" value="Probable inorganic polyphosphate/atp-NAD kinase, domain 1"/>
    <property type="match status" value="1"/>
</dbReference>
<dbReference type="HAMAP" id="MF_00361">
    <property type="entry name" value="NAD_kinase"/>
    <property type="match status" value="1"/>
</dbReference>
<evidence type="ECO:0000256" key="6">
    <source>
        <dbReference type="HAMAP-Rule" id="MF_00361"/>
    </source>
</evidence>
<comment type="caution">
    <text evidence="6">Lacks conserved residue(s) required for the propagation of feature annotation.</text>
</comment>
<evidence type="ECO:0000256" key="3">
    <source>
        <dbReference type="ARBA" id="ARBA00022857"/>
    </source>
</evidence>
<comment type="function">
    <text evidence="6">Involved in the regulation of the intracellular balance of NAD and NADP, and is a key enzyme in the biosynthesis of NADP. Catalyzes specifically the phosphorylation on 2'-hydroxyl of the adenosine moiety of NAD to yield NADP.</text>
</comment>
<evidence type="ECO:0000256" key="2">
    <source>
        <dbReference type="ARBA" id="ARBA00022777"/>
    </source>
</evidence>
<dbReference type="InterPro" id="IPR017438">
    <property type="entry name" value="ATP-NAD_kinase_N"/>
</dbReference>
<dbReference type="InterPro" id="IPR017437">
    <property type="entry name" value="ATP-NAD_kinase_PpnK-typ_C"/>
</dbReference>
<comment type="similarity">
    <text evidence="6">Belongs to the NAD kinase family.</text>
</comment>
<dbReference type="GO" id="GO:0019674">
    <property type="term" value="P:NAD+ metabolic process"/>
    <property type="evidence" value="ECO:0007669"/>
    <property type="project" value="InterPro"/>
</dbReference>
<dbReference type="Pfam" id="PF20143">
    <property type="entry name" value="NAD_kinase_C"/>
    <property type="match status" value="1"/>
</dbReference>
<dbReference type="GO" id="GO:0005524">
    <property type="term" value="F:ATP binding"/>
    <property type="evidence" value="ECO:0007669"/>
    <property type="project" value="UniProtKB-KW"/>
</dbReference>
<keyword evidence="6" id="KW-0067">ATP-binding</keyword>
<gene>
    <name evidence="7" type="primary">ppnK</name>
    <name evidence="6" type="synonym">nadK</name>
    <name evidence="7" type="ORF">PFCIRM138_05020</name>
</gene>
<dbReference type="GO" id="GO:0005737">
    <property type="term" value="C:cytoplasm"/>
    <property type="evidence" value="ECO:0007669"/>
    <property type="project" value="UniProtKB-SubCell"/>
</dbReference>
<dbReference type="NCBIfam" id="NF002892">
    <property type="entry name" value="PRK03372.1"/>
    <property type="match status" value="1"/>
</dbReference>
<feature type="binding site" evidence="6">
    <location>
        <position position="213"/>
    </location>
    <ligand>
        <name>NAD(+)</name>
        <dbReference type="ChEBI" id="CHEBI:57540"/>
    </ligand>
</feature>
<feature type="active site" description="Proton acceptor" evidence="6">
    <location>
        <position position="73"/>
    </location>
</feature>
<dbReference type="GO" id="GO:0003951">
    <property type="term" value="F:NAD+ kinase activity"/>
    <property type="evidence" value="ECO:0007669"/>
    <property type="project" value="UniProtKB-UniRule"/>
</dbReference>
<dbReference type="PANTHER" id="PTHR20275:SF0">
    <property type="entry name" value="NAD KINASE"/>
    <property type="match status" value="1"/>
</dbReference>
<keyword evidence="2 6" id="KW-0418">Kinase</keyword>
<keyword evidence="6" id="KW-0963">Cytoplasm</keyword>
<feature type="binding site" evidence="6">
    <location>
        <begin position="73"/>
        <end position="74"/>
    </location>
    <ligand>
        <name>NAD(+)</name>
        <dbReference type="ChEBI" id="CHEBI:57540"/>
    </ligand>
</feature>
<dbReference type="EMBL" id="LM676441">
    <property type="protein sequence ID" value="CEP27694.1"/>
    <property type="molecule type" value="Genomic_DNA"/>
</dbReference>
<dbReference type="PANTHER" id="PTHR20275">
    <property type="entry name" value="NAD KINASE"/>
    <property type="match status" value="1"/>
</dbReference>
<comment type="catalytic activity">
    <reaction evidence="5 6">
        <text>NAD(+) + ATP = ADP + NADP(+) + H(+)</text>
        <dbReference type="Rhea" id="RHEA:18629"/>
        <dbReference type="ChEBI" id="CHEBI:15378"/>
        <dbReference type="ChEBI" id="CHEBI:30616"/>
        <dbReference type="ChEBI" id="CHEBI:57540"/>
        <dbReference type="ChEBI" id="CHEBI:58349"/>
        <dbReference type="ChEBI" id="CHEBI:456216"/>
        <dbReference type="EC" id="2.7.1.23"/>
    </reaction>
</comment>
<proteinExistence type="inferred from homology"/>
<sequence length="307" mass="33520">MNQSRRVAITMHPVRTEALDGAAEFIAGMNLHGIECVVEESRVAEMRRRLPDVRIAALSNDSQVELMVVFGGDGTILRSAEWALPHRVPLLGVNLGHVGFLAELEASQIDELIAQVADRDYEIEKRLTLAVTVRDGDGRTVWESFAVNEVSTEKASREKMVDLLVTIDERPLSRWGCDGVLVASASGSTAYAFSCGGPVMWPNTEAFEVVPIAAHALFSAACVVAPTSTVDLRMVGDMSLGAVVWCDGRRSVDVHAGYGIGVRRNPDDLQIARLREQPFTTRLVKKFGLNIDGWRSPGLQRPTPEPC</sequence>
<accession>A0A068VQR9</accession>
<name>A0A068VQR9_PROFF</name>
<keyword evidence="6" id="KW-0547">Nucleotide-binding</keyword>
<dbReference type="GO" id="GO:0051287">
    <property type="term" value="F:NAD binding"/>
    <property type="evidence" value="ECO:0007669"/>
    <property type="project" value="UniProtKB-ARBA"/>
</dbReference>
<dbReference type="GO" id="GO:0006741">
    <property type="term" value="P:NADP+ biosynthetic process"/>
    <property type="evidence" value="ECO:0007669"/>
    <property type="project" value="UniProtKB-UniRule"/>
</dbReference>
<dbReference type="EC" id="2.7.1.23" evidence="6"/>
<dbReference type="Pfam" id="PF01513">
    <property type="entry name" value="NAD_kinase"/>
    <property type="match status" value="1"/>
</dbReference>
<keyword evidence="1 6" id="KW-0808">Transferase</keyword>
<evidence type="ECO:0000256" key="5">
    <source>
        <dbReference type="ARBA" id="ARBA00047925"/>
    </source>
</evidence>
<evidence type="ECO:0000256" key="1">
    <source>
        <dbReference type="ARBA" id="ARBA00022679"/>
    </source>
</evidence>
<reference evidence="7" key="1">
    <citation type="submission" date="2014-08" db="EMBL/GenBank/DDBJ databases">
        <authorList>
            <person name="Falentin Helene"/>
        </authorList>
    </citation>
    <scope>NUCLEOTIDE SEQUENCE</scope>
</reference>
<protein>
    <recommendedName>
        <fullName evidence="6">NAD kinase</fullName>
        <ecNumber evidence="6">2.7.1.23</ecNumber>
    </recommendedName>
    <alternativeName>
        <fullName evidence="6">ATP-dependent NAD kinase</fullName>
    </alternativeName>
</protein>
<evidence type="ECO:0000256" key="4">
    <source>
        <dbReference type="ARBA" id="ARBA00023027"/>
    </source>
</evidence>
<feature type="binding site" evidence="6">
    <location>
        <position position="159"/>
    </location>
    <ligand>
        <name>NAD(+)</name>
        <dbReference type="ChEBI" id="CHEBI:57540"/>
    </ligand>
</feature>
<evidence type="ECO:0000313" key="7">
    <source>
        <dbReference type="EMBL" id="CEP27694.1"/>
    </source>
</evidence>
<feature type="binding site" evidence="6">
    <location>
        <position position="78"/>
    </location>
    <ligand>
        <name>NAD(+)</name>
        <dbReference type="ChEBI" id="CHEBI:57540"/>
    </ligand>
</feature>
<feature type="binding site" evidence="6">
    <location>
        <begin position="189"/>
        <end position="194"/>
    </location>
    <ligand>
        <name>NAD(+)</name>
        <dbReference type="ChEBI" id="CHEBI:57540"/>
    </ligand>
</feature>
<dbReference type="Gene3D" id="2.60.200.30">
    <property type="entry name" value="Probable inorganic polyphosphate/atp-NAD kinase, domain 2"/>
    <property type="match status" value="1"/>
</dbReference>